<dbReference type="InterPro" id="IPR013783">
    <property type="entry name" value="Ig-like_fold"/>
</dbReference>
<dbReference type="EMBL" id="VSSQ01020705">
    <property type="protein sequence ID" value="MPM65769.1"/>
    <property type="molecule type" value="Genomic_DNA"/>
</dbReference>
<feature type="transmembrane region" description="Helical" evidence="3">
    <location>
        <begin position="224"/>
        <end position="244"/>
    </location>
</feature>
<dbReference type="InterPro" id="IPR008965">
    <property type="entry name" value="CBM2/CBM3_carb-bd_dom_sf"/>
</dbReference>
<sequence length="249" mass="27215">MPTSIKEGKDFIAKVKLNDVPEHLQSKTYSATINFNINALEVLEVKSNSENVKILNNKIENGKLIIDVEALNDKVISNESFEIKFKAKTESISEVIKVENLSVKDNKDRIFIASLSEAAIQLIEDKAPSIIAEDKTLTVGDKFDPMKDVKASDEEDGDISSNIKVKENNVDTTKAGEYKVVYSVEDSNKNITEKIVKITVKAKSDNTDNNNGKGNNDNLPETGGASPVGTVILGSIMAIAGIALRKFKK</sequence>
<dbReference type="Pfam" id="PF16403">
    <property type="entry name" value="Bact_surface_Ig-like"/>
    <property type="match status" value="1"/>
</dbReference>
<dbReference type="Pfam" id="PF00746">
    <property type="entry name" value="Gram_pos_anchor"/>
    <property type="match status" value="1"/>
</dbReference>
<feature type="region of interest" description="Disordered" evidence="2">
    <location>
        <begin position="204"/>
        <end position="224"/>
    </location>
</feature>
<dbReference type="GO" id="GO:0030246">
    <property type="term" value="F:carbohydrate binding"/>
    <property type="evidence" value="ECO:0007669"/>
    <property type="project" value="InterPro"/>
</dbReference>
<dbReference type="SUPFAM" id="SSF49384">
    <property type="entry name" value="Carbohydrate-binding domain"/>
    <property type="match status" value="1"/>
</dbReference>
<name>A0A645BJW8_9ZZZZ</name>
<organism evidence="5">
    <name type="scientific">bioreactor metagenome</name>
    <dbReference type="NCBI Taxonomy" id="1076179"/>
    <lineage>
        <taxon>unclassified sequences</taxon>
        <taxon>metagenomes</taxon>
        <taxon>ecological metagenomes</taxon>
    </lineage>
</organism>
<dbReference type="PROSITE" id="PS50847">
    <property type="entry name" value="GRAM_POS_ANCHORING"/>
    <property type="match status" value="1"/>
</dbReference>
<keyword evidence="1" id="KW-0964">Secreted</keyword>
<dbReference type="InterPro" id="IPR032179">
    <property type="entry name" value="Cry22Aa_Ig-like"/>
</dbReference>
<feature type="compositionally biased region" description="Low complexity" evidence="2">
    <location>
        <begin position="207"/>
        <end position="218"/>
    </location>
</feature>
<keyword evidence="3" id="KW-1133">Transmembrane helix</keyword>
<evidence type="ECO:0000259" key="4">
    <source>
        <dbReference type="PROSITE" id="PS50847"/>
    </source>
</evidence>
<keyword evidence="3" id="KW-0812">Transmembrane</keyword>
<dbReference type="NCBIfam" id="TIGR01167">
    <property type="entry name" value="LPXTG_anchor"/>
    <property type="match status" value="1"/>
</dbReference>
<keyword evidence="3" id="KW-0472">Membrane</keyword>
<comment type="caution">
    <text evidence="5">The sequence shown here is derived from an EMBL/GenBank/DDBJ whole genome shotgun (WGS) entry which is preliminary data.</text>
</comment>
<reference evidence="5" key="1">
    <citation type="submission" date="2019-08" db="EMBL/GenBank/DDBJ databases">
        <authorList>
            <person name="Kucharzyk K."/>
            <person name="Murdoch R.W."/>
            <person name="Higgins S."/>
            <person name="Loffler F."/>
        </authorList>
    </citation>
    <scope>NUCLEOTIDE SEQUENCE</scope>
</reference>
<proteinExistence type="predicted"/>
<dbReference type="Gene3D" id="2.60.40.680">
    <property type="match status" value="1"/>
</dbReference>
<evidence type="ECO:0000313" key="5">
    <source>
        <dbReference type="EMBL" id="MPM65769.1"/>
    </source>
</evidence>
<evidence type="ECO:0000256" key="1">
    <source>
        <dbReference type="ARBA" id="ARBA00022525"/>
    </source>
</evidence>
<dbReference type="InterPro" id="IPR019931">
    <property type="entry name" value="LPXTG_anchor"/>
</dbReference>
<protein>
    <recommendedName>
        <fullName evidence="4">Gram-positive cocci surface proteins LPxTG domain-containing protein</fullName>
    </recommendedName>
</protein>
<feature type="domain" description="Gram-positive cocci surface proteins LPxTG" evidence="4">
    <location>
        <begin position="219"/>
        <end position="249"/>
    </location>
</feature>
<evidence type="ECO:0000256" key="2">
    <source>
        <dbReference type="SAM" id="MobiDB-lite"/>
    </source>
</evidence>
<gene>
    <name evidence="5" type="ORF">SDC9_112670</name>
</gene>
<evidence type="ECO:0000256" key="3">
    <source>
        <dbReference type="SAM" id="Phobius"/>
    </source>
</evidence>
<accession>A0A645BJW8</accession>
<dbReference type="Gene3D" id="2.60.40.10">
    <property type="entry name" value="Immunoglobulins"/>
    <property type="match status" value="1"/>
</dbReference>
<dbReference type="AlphaFoldDB" id="A0A645BJW8"/>